<evidence type="ECO:0000313" key="10">
    <source>
        <dbReference type="Proteomes" id="UP000315343"/>
    </source>
</evidence>
<dbReference type="PROSITE" id="PS51257">
    <property type="entry name" value="PROKAR_LIPOPROTEIN"/>
    <property type="match status" value="1"/>
</dbReference>
<dbReference type="InterPro" id="IPR004872">
    <property type="entry name" value="Lipoprotein_NlpA"/>
</dbReference>
<keyword evidence="5 6" id="KW-0449">Lipoprotein</keyword>
<comment type="similarity">
    <text evidence="6">Belongs to the nlpA lipoprotein family.</text>
</comment>
<accession>A0A562J7G2</accession>
<dbReference type="Proteomes" id="UP000315343">
    <property type="component" value="Unassembled WGS sequence"/>
</dbReference>
<proteinExistence type="inferred from homology"/>
<comment type="subcellular location">
    <subcellularLocation>
        <location evidence="1">Membrane</location>
        <topology evidence="1">Lipid-anchor</topology>
    </subcellularLocation>
</comment>
<comment type="caution">
    <text evidence="9">The sequence shown here is derived from an EMBL/GenBank/DDBJ whole genome shotgun (WGS) entry which is preliminary data.</text>
</comment>
<keyword evidence="10" id="KW-1185">Reference proteome</keyword>
<organism evidence="9 10">
    <name type="scientific">Sedimentibacter saalensis</name>
    <dbReference type="NCBI Taxonomy" id="130788"/>
    <lineage>
        <taxon>Bacteria</taxon>
        <taxon>Bacillati</taxon>
        <taxon>Bacillota</taxon>
        <taxon>Tissierellia</taxon>
        <taxon>Sedimentibacter</taxon>
    </lineage>
</organism>
<feature type="signal peptide" evidence="8">
    <location>
        <begin position="1"/>
        <end position="23"/>
    </location>
</feature>
<dbReference type="PANTHER" id="PTHR30429:SF1">
    <property type="entry name" value="D-METHIONINE-BINDING LIPOPROTEIN METQ-RELATED"/>
    <property type="match status" value="1"/>
</dbReference>
<evidence type="ECO:0000256" key="7">
    <source>
        <dbReference type="PIRSR" id="PIRSR002854-1"/>
    </source>
</evidence>
<sequence>MKNKKILSILLALTITATFTACGKSNADVKEDTSTTTVKVGVVGESNEMWTPVIEEMAKEGINVELISFTDYATPNRALSDGETDLNAFQHYAYLNKEIENNGYEITAIGDTFISAMNIYSDKVSSVSEIAEGAKIAVPNDATNEGRALKILEAAKLIEIDANAGDSPELGDITQNPLNIEFVEVDAANVYALLPDVTAAVINCNYALDNGLNPGEDSIFQDNVSYYSGNSYVNLIAARTEDANNETYLKIVEAYQSDAVKAIYADTFKGAYIPAWK</sequence>
<keyword evidence="3" id="KW-0472">Membrane</keyword>
<feature type="lipid moiety-binding region" description="S-diacylglycerol cysteine" evidence="7">
    <location>
        <position position="22"/>
    </location>
</feature>
<reference evidence="9 10" key="1">
    <citation type="submission" date="2019-07" db="EMBL/GenBank/DDBJ databases">
        <title>Genomic Encyclopedia of Type Strains, Phase I: the one thousand microbial genomes (KMG-I) project.</title>
        <authorList>
            <person name="Kyrpides N."/>
        </authorList>
    </citation>
    <scope>NUCLEOTIDE SEQUENCE [LARGE SCALE GENOMIC DNA]</scope>
    <source>
        <strain evidence="9 10">DSM 13558</strain>
    </source>
</reference>
<feature type="chain" id="PRO_5038401934" description="Lipoprotein" evidence="8">
    <location>
        <begin position="24"/>
        <end position="277"/>
    </location>
</feature>
<keyword evidence="2 8" id="KW-0732">Signal</keyword>
<gene>
    <name evidence="9" type="ORF">LY60_02605</name>
</gene>
<dbReference type="AlphaFoldDB" id="A0A562J7G2"/>
<evidence type="ECO:0000256" key="4">
    <source>
        <dbReference type="ARBA" id="ARBA00023139"/>
    </source>
</evidence>
<evidence type="ECO:0000256" key="5">
    <source>
        <dbReference type="ARBA" id="ARBA00023288"/>
    </source>
</evidence>
<dbReference type="Pfam" id="PF03180">
    <property type="entry name" value="Lipoprotein_9"/>
    <property type="match status" value="1"/>
</dbReference>
<dbReference type="EMBL" id="VLKH01000007">
    <property type="protein sequence ID" value="TWH79077.1"/>
    <property type="molecule type" value="Genomic_DNA"/>
</dbReference>
<dbReference type="PANTHER" id="PTHR30429">
    <property type="entry name" value="D-METHIONINE-BINDING LIPOPROTEIN METQ"/>
    <property type="match status" value="1"/>
</dbReference>
<dbReference type="Gene3D" id="3.40.190.10">
    <property type="entry name" value="Periplasmic binding protein-like II"/>
    <property type="match status" value="2"/>
</dbReference>
<dbReference type="PIRSF" id="PIRSF002854">
    <property type="entry name" value="MetQ"/>
    <property type="match status" value="1"/>
</dbReference>
<evidence type="ECO:0000256" key="3">
    <source>
        <dbReference type="ARBA" id="ARBA00023136"/>
    </source>
</evidence>
<dbReference type="OrthoDB" id="9812878at2"/>
<evidence type="ECO:0000256" key="2">
    <source>
        <dbReference type="ARBA" id="ARBA00022729"/>
    </source>
</evidence>
<evidence type="ECO:0000256" key="6">
    <source>
        <dbReference type="PIRNR" id="PIRNR002854"/>
    </source>
</evidence>
<evidence type="ECO:0000256" key="1">
    <source>
        <dbReference type="ARBA" id="ARBA00004635"/>
    </source>
</evidence>
<evidence type="ECO:0000313" key="9">
    <source>
        <dbReference type="EMBL" id="TWH79077.1"/>
    </source>
</evidence>
<protein>
    <recommendedName>
        <fullName evidence="6">Lipoprotein</fullName>
    </recommendedName>
</protein>
<keyword evidence="4" id="KW-0564">Palmitate</keyword>
<dbReference type="SUPFAM" id="SSF53850">
    <property type="entry name" value="Periplasmic binding protein-like II"/>
    <property type="match status" value="1"/>
</dbReference>
<dbReference type="RefSeq" id="WP_145084377.1">
    <property type="nucleotide sequence ID" value="NZ_VLKH01000007.1"/>
</dbReference>
<dbReference type="GO" id="GO:0016020">
    <property type="term" value="C:membrane"/>
    <property type="evidence" value="ECO:0007669"/>
    <property type="project" value="UniProtKB-SubCell"/>
</dbReference>
<evidence type="ECO:0000256" key="8">
    <source>
        <dbReference type="SAM" id="SignalP"/>
    </source>
</evidence>
<name>A0A562J7G2_9FIRM</name>